<dbReference type="SUPFAM" id="SSF52540">
    <property type="entry name" value="P-loop containing nucleoside triphosphate hydrolases"/>
    <property type="match status" value="1"/>
</dbReference>
<dbReference type="GO" id="GO:0003887">
    <property type="term" value="F:DNA-directed DNA polymerase activity"/>
    <property type="evidence" value="ECO:0007669"/>
    <property type="project" value="InterPro"/>
</dbReference>
<keyword evidence="2" id="KW-1185">Reference proteome</keyword>
<organism evidence="1 2">
    <name type="scientific">Ligilactobacillus apodemi DSM 16634 = JCM 16172</name>
    <dbReference type="NCBI Taxonomy" id="1423724"/>
    <lineage>
        <taxon>Bacteria</taxon>
        <taxon>Bacillati</taxon>
        <taxon>Bacillota</taxon>
        <taxon>Bacilli</taxon>
        <taxon>Lactobacillales</taxon>
        <taxon>Lactobacillaceae</taxon>
        <taxon>Ligilactobacillus</taxon>
    </lineage>
</organism>
<dbReference type="PATRIC" id="fig|1423724.4.peg.774"/>
<evidence type="ECO:0000313" key="1">
    <source>
        <dbReference type="EMBL" id="KRL83481.1"/>
    </source>
</evidence>
<gene>
    <name evidence="1" type="ORF">FC32_GL000735</name>
</gene>
<dbReference type="Pfam" id="PF13177">
    <property type="entry name" value="DNA_pol3_delta2"/>
    <property type="match status" value="1"/>
</dbReference>
<dbReference type="FunFam" id="3.40.50.300:FF:001255">
    <property type="entry name" value="DNA polymerase III subunit delta"/>
    <property type="match status" value="1"/>
</dbReference>
<proteinExistence type="predicted"/>
<protein>
    <submittedName>
        <fullName evidence="1">DNA polymerase III subunit delta</fullName>
    </submittedName>
</protein>
<comment type="caution">
    <text evidence="1">The sequence shown here is derived from an EMBL/GenBank/DDBJ whole genome shotgun (WGS) entry which is preliminary data.</text>
</comment>
<dbReference type="InterPro" id="IPR050238">
    <property type="entry name" value="DNA_Rep/Repair_Clamp_Loader"/>
</dbReference>
<accession>A0A0R1TQK8</accession>
<dbReference type="InterPro" id="IPR004622">
    <property type="entry name" value="DNA_pol_HolB"/>
</dbReference>
<dbReference type="RefSeq" id="WP_056957323.1">
    <property type="nucleotide sequence ID" value="NZ_AZFT01000053.1"/>
</dbReference>
<evidence type="ECO:0000313" key="2">
    <source>
        <dbReference type="Proteomes" id="UP000051324"/>
    </source>
</evidence>
<dbReference type="GO" id="GO:0006261">
    <property type="term" value="P:DNA-templated DNA replication"/>
    <property type="evidence" value="ECO:0007669"/>
    <property type="project" value="TreeGrafter"/>
</dbReference>
<name>A0A0R1TQK8_9LACO</name>
<dbReference type="STRING" id="1423724.FC32_GL000735"/>
<dbReference type="eggNOG" id="COG0470">
    <property type="taxonomic scope" value="Bacteria"/>
</dbReference>
<reference evidence="1 2" key="1">
    <citation type="journal article" date="2015" name="Genome Announc.">
        <title>Expanding the biotechnology potential of lactobacilli through comparative genomics of 213 strains and associated genera.</title>
        <authorList>
            <person name="Sun Z."/>
            <person name="Harris H.M."/>
            <person name="McCann A."/>
            <person name="Guo C."/>
            <person name="Argimon S."/>
            <person name="Zhang W."/>
            <person name="Yang X."/>
            <person name="Jeffery I.B."/>
            <person name="Cooney J.C."/>
            <person name="Kagawa T.F."/>
            <person name="Liu W."/>
            <person name="Song Y."/>
            <person name="Salvetti E."/>
            <person name="Wrobel A."/>
            <person name="Rasinkangas P."/>
            <person name="Parkhill J."/>
            <person name="Rea M.C."/>
            <person name="O'Sullivan O."/>
            <person name="Ritari J."/>
            <person name="Douillard F.P."/>
            <person name="Paul Ross R."/>
            <person name="Yang R."/>
            <person name="Briner A.E."/>
            <person name="Felis G.E."/>
            <person name="de Vos W.M."/>
            <person name="Barrangou R."/>
            <person name="Klaenhammer T.R."/>
            <person name="Caufield P.W."/>
            <person name="Cui Y."/>
            <person name="Zhang H."/>
            <person name="O'Toole P.W."/>
        </authorList>
    </citation>
    <scope>NUCLEOTIDE SEQUENCE [LARGE SCALE GENOMIC DNA]</scope>
    <source>
        <strain evidence="1 2">DSM 16634</strain>
    </source>
</reference>
<dbReference type="EMBL" id="AZFT01000053">
    <property type="protein sequence ID" value="KRL83481.1"/>
    <property type="molecule type" value="Genomic_DNA"/>
</dbReference>
<sequence length="330" mass="37447">MEQSITELQPRLTEHFAKLVDTNKLAHAYLFSGPRGTGKNKLAHWVAQAVFCQNKTAGYPCLKCNDCRRISQNNQPDVVEIKPDGASIKVEQIRYLKSEFVKSGIEGNRKLFIIQNAEKMTTSAANSLLKFLEEPSGDVTAFLLTDSLNQILPTIVSRCQLVELSSLTTKKMINKLVGLGVTPEKANLLAHLTNSQKEASELEQDEEFTQLLAHLWEWFNQVLRNDWRAFVGVQTKLMPYATDNERQERLIQLILLLTRDILLLKYGKNEDVAFIMYSEELSQRNLNISESGAIRAVEAVLSTKRQRAVNVSFQNVLEALTLNLCSWYQE</sequence>
<dbReference type="NCBIfam" id="NF005972">
    <property type="entry name" value="PRK08058.1"/>
    <property type="match status" value="1"/>
</dbReference>
<dbReference type="PANTHER" id="PTHR11669">
    <property type="entry name" value="REPLICATION FACTOR C / DNA POLYMERASE III GAMMA-TAU SUBUNIT"/>
    <property type="match status" value="1"/>
</dbReference>
<dbReference type="PANTHER" id="PTHR11669:SF8">
    <property type="entry name" value="DNA POLYMERASE III SUBUNIT DELTA"/>
    <property type="match status" value="1"/>
</dbReference>
<dbReference type="AlphaFoldDB" id="A0A0R1TQK8"/>
<dbReference type="Proteomes" id="UP000051324">
    <property type="component" value="Unassembled WGS sequence"/>
</dbReference>
<dbReference type="Gene3D" id="3.40.50.300">
    <property type="entry name" value="P-loop containing nucleotide triphosphate hydrolases"/>
    <property type="match status" value="1"/>
</dbReference>
<dbReference type="GO" id="GO:0008408">
    <property type="term" value="F:3'-5' exonuclease activity"/>
    <property type="evidence" value="ECO:0007669"/>
    <property type="project" value="InterPro"/>
</dbReference>
<dbReference type="NCBIfam" id="TIGR00678">
    <property type="entry name" value="holB"/>
    <property type="match status" value="1"/>
</dbReference>
<dbReference type="InterPro" id="IPR027417">
    <property type="entry name" value="P-loop_NTPase"/>
</dbReference>